<keyword evidence="1 8" id="KW-0444">Lipid biosynthesis</keyword>
<keyword evidence="5 8" id="KW-0443">Lipid metabolism</keyword>
<evidence type="ECO:0000259" key="9">
    <source>
        <dbReference type="Pfam" id="PF01494"/>
    </source>
</evidence>
<dbReference type="FunCoup" id="A0A1Q6DWA8">
    <property type="interactions" value="50"/>
</dbReference>
<keyword evidence="2 8" id="KW-0285">Flavoprotein</keyword>
<feature type="binding site" evidence="8">
    <location>
        <position position="281"/>
    </location>
    <ligand>
        <name>FAD</name>
        <dbReference type="ChEBI" id="CHEBI:57692"/>
    </ligand>
</feature>
<dbReference type="Gene3D" id="3.30.9.10">
    <property type="entry name" value="D-Amino Acid Oxidase, subunit A, domain 2"/>
    <property type="match status" value="1"/>
</dbReference>
<dbReference type="STRING" id="1903181.BTN85_1089"/>
<dbReference type="SUPFAM" id="SSF51905">
    <property type="entry name" value="FAD/NAD(P)-binding domain"/>
    <property type="match status" value="1"/>
</dbReference>
<evidence type="ECO:0000313" key="11">
    <source>
        <dbReference type="EMBL" id="OKY78592.1"/>
    </source>
</evidence>
<dbReference type="Gene3D" id="3.50.50.60">
    <property type="entry name" value="FAD/NAD(P)-binding domain"/>
    <property type="match status" value="1"/>
</dbReference>
<comment type="caution">
    <text evidence="11">The sequence shown here is derived from an EMBL/GenBank/DDBJ whole genome shotgun (WGS) entry which is preliminary data.</text>
</comment>
<keyword evidence="7 8" id="KW-1208">Phospholipid metabolism</keyword>
<comment type="pathway">
    <text evidence="8">Membrane lipid metabolism; glycerophospholipid metabolism.</text>
</comment>
<feature type="binding site" evidence="8">
    <location>
        <position position="372"/>
    </location>
    <ligand>
        <name>a 2,3-bis-O-(geranylgeranyl)-sn-glycerol 1-phospholipid</name>
        <dbReference type="ChEBI" id="CHEBI:138140"/>
    </ligand>
</feature>
<dbReference type="PANTHER" id="PTHR42685:SF18">
    <property type="entry name" value="DIGERANYLGERANYLGLYCEROPHOSPHOLIPID REDUCTASE"/>
    <property type="match status" value="1"/>
</dbReference>
<feature type="binding site" evidence="8">
    <location>
        <position position="36"/>
    </location>
    <ligand>
        <name>FAD</name>
        <dbReference type="ChEBI" id="CHEBI:57692"/>
    </ligand>
</feature>
<dbReference type="GO" id="GO:0046474">
    <property type="term" value="P:glycerophospholipid biosynthetic process"/>
    <property type="evidence" value="ECO:0007669"/>
    <property type="project" value="UniProtKB-UniRule"/>
</dbReference>
<dbReference type="Pfam" id="PF01494">
    <property type="entry name" value="FAD_binding_3"/>
    <property type="match status" value="1"/>
</dbReference>
<dbReference type="InterPro" id="IPR002938">
    <property type="entry name" value="FAD-bd"/>
</dbReference>
<reference evidence="11" key="1">
    <citation type="submission" date="2016-12" db="EMBL/GenBank/DDBJ databases">
        <title>Discovery of methanogenic haloarchaea.</title>
        <authorList>
            <person name="Sorokin D.Y."/>
            <person name="Makarova K.S."/>
            <person name="Abbas B."/>
            <person name="Ferrer M."/>
            <person name="Golyshin P.N."/>
        </authorList>
    </citation>
    <scope>NUCLEOTIDE SEQUENCE [LARGE SCALE GENOMIC DNA]</scope>
    <source>
        <strain evidence="11">HMET1</strain>
    </source>
</reference>
<comment type="catalytic activity">
    <reaction evidence="8">
        <text>a 2,3-bis-O-phytanyl-sn-glycerol 1-phospholipid + 8 A = a 2,3-bis-O-(geranylgeranyl)-sn-glycerol 1-phospholipid + 8 AH2</text>
        <dbReference type="Rhea" id="RHEA:64376"/>
        <dbReference type="ChEBI" id="CHEBI:13193"/>
        <dbReference type="ChEBI" id="CHEBI:17499"/>
        <dbReference type="ChEBI" id="CHEBI:138139"/>
        <dbReference type="ChEBI" id="CHEBI:138140"/>
    </reaction>
</comment>
<dbReference type="UniPathway" id="UPA00940"/>
<evidence type="ECO:0000256" key="4">
    <source>
        <dbReference type="ARBA" id="ARBA00023002"/>
    </source>
</evidence>
<dbReference type="InterPro" id="IPR011777">
    <property type="entry name" value="Geranylgeranyl_Rdtase_fam"/>
</dbReference>
<evidence type="ECO:0000256" key="3">
    <source>
        <dbReference type="ARBA" id="ARBA00022827"/>
    </source>
</evidence>
<feature type="binding site" evidence="8">
    <location>
        <position position="47"/>
    </location>
    <ligand>
        <name>FAD</name>
        <dbReference type="ChEBI" id="CHEBI:57692"/>
    </ligand>
</feature>
<dbReference type="GO" id="GO:0016020">
    <property type="term" value="C:membrane"/>
    <property type="evidence" value="ECO:0007669"/>
    <property type="project" value="GOC"/>
</dbReference>
<keyword evidence="12" id="KW-1185">Reference proteome</keyword>
<feature type="binding site" evidence="8">
    <location>
        <position position="124"/>
    </location>
    <ligand>
        <name>FAD</name>
        <dbReference type="ChEBI" id="CHEBI:57692"/>
    </ligand>
</feature>
<feature type="domain" description="FAD-binding" evidence="9">
    <location>
        <begin position="7"/>
        <end position="168"/>
    </location>
</feature>
<dbReference type="Proteomes" id="UP000185744">
    <property type="component" value="Unassembled WGS sequence"/>
</dbReference>
<protein>
    <recommendedName>
        <fullName evidence="8">Digeranylgeranylglycerophospholipid reductase</fullName>
        <shortName evidence="8">DGGGPL reductase</shortName>
        <ecNumber evidence="8">1.3.-.-</ecNumber>
    </recommendedName>
    <alternativeName>
        <fullName evidence="8">2,3-bis-O-geranylgeranylglyceryl phosphate reductase</fullName>
    </alternativeName>
    <alternativeName>
        <fullName evidence="8">Geranylgeranyl reductase</fullName>
        <shortName evidence="8">GGR</shortName>
    </alternativeName>
</protein>
<evidence type="ECO:0000313" key="12">
    <source>
        <dbReference type="Proteomes" id="UP000185744"/>
    </source>
</evidence>
<evidence type="ECO:0000256" key="1">
    <source>
        <dbReference type="ARBA" id="ARBA00022516"/>
    </source>
</evidence>
<dbReference type="EMBL" id="MSDW01000001">
    <property type="protein sequence ID" value="OKY78592.1"/>
    <property type="molecule type" value="Genomic_DNA"/>
</dbReference>
<dbReference type="GO" id="GO:0046467">
    <property type="term" value="P:membrane lipid biosynthetic process"/>
    <property type="evidence" value="ECO:0007669"/>
    <property type="project" value="InterPro"/>
</dbReference>
<dbReference type="GO" id="GO:0071949">
    <property type="term" value="F:FAD binding"/>
    <property type="evidence" value="ECO:0007669"/>
    <property type="project" value="InterPro"/>
</dbReference>
<comment type="similarity">
    <text evidence="8">Belongs to the geranylgeranyl reductase family. DGGGPL reductase subfamily.</text>
</comment>
<feature type="binding site" evidence="8">
    <location>
        <position position="293"/>
    </location>
    <ligand>
        <name>FAD</name>
        <dbReference type="ChEBI" id="CHEBI:57692"/>
    </ligand>
</feature>
<dbReference type="InterPro" id="IPR023590">
    <property type="entry name" value="DGGGPL_reductase"/>
</dbReference>
<name>A0A1Q6DWA8_METT1</name>
<dbReference type="Pfam" id="PF22578">
    <property type="entry name" value="GGR_cat"/>
    <property type="match status" value="1"/>
</dbReference>
<dbReference type="GO" id="GO:0045550">
    <property type="term" value="F:geranylgeranyl reductase activity"/>
    <property type="evidence" value="ECO:0007669"/>
    <property type="project" value="InterPro"/>
</dbReference>
<dbReference type="NCBIfam" id="TIGR02032">
    <property type="entry name" value="GG-red-SF"/>
    <property type="match status" value="1"/>
</dbReference>
<feature type="binding site" evidence="8">
    <location>
        <position position="100"/>
    </location>
    <ligand>
        <name>FAD</name>
        <dbReference type="ChEBI" id="CHEBI:57692"/>
    </ligand>
</feature>
<evidence type="ECO:0000256" key="6">
    <source>
        <dbReference type="ARBA" id="ARBA00023209"/>
    </source>
</evidence>
<feature type="binding site" evidence="8">
    <location>
        <position position="336"/>
    </location>
    <ligand>
        <name>a 2,3-bis-O-(geranylgeranyl)-sn-glycerol 1-phospholipid</name>
        <dbReference type="ChEBI" id="CHEBI:138140"/>
    </ligand>
</feature>
<keyword evidence="6 8" id="KW-0594">Phospholipid biosynthesis</keyword>
<dbReference type="GO" id="GO:0016628">
    <property type="term" value="F:oxidoreductase activity, acting on the CH-CH group of donors, NAD or NADP as acceptor"/>
    <property type="evidence" value="ECO:0007669"/>
    <property type="project" value="InterPro"/>
</dbReference>
<dbReference type="InterPro" id="IPR054715">
    <property type="entry name" value="GGR_cat"/>
</dbReference>
<evidence type="ECO:0000259" key="10">
    <source>
        <dbReference type="Pfam" id="PF22578"/>
    </source>
</evidence>
<comment type="miscellaneous">
    <text evidence="8">Reduction reaction proceeds via syn addition of hydrogen for double bonds.</text>
</comment>
<feature type="domain" description="Digeranylgeranylglycerophospholipid reductase catalytic" evidence="10">
    <location>
        <begin position="177"/>
        <end position="262"/>
    </location>
</feature>
<evidence type="ECO:0000256" key="2">
    <source>
        <dbReference type="ARBA" id="ARBA00022630"/>
    </source>
</evidence>
<comment type="catalytic activity">
    <reaction evidence="8">
        <text>archaetidylserine + 8 AH2 = 2,3-bis-O-phytanyl-sn-glycero-3-phospho-L-serine + 8 A</text>
        <dbReference type="Rhea" id="RHEA:84215"/>
        <dbReference type="ChEBI" id="CHEBI:13193"/>
        <dbReference type="ChEBI" id="CHEBI:17499"/>
        <dbReference type="ChEBI" id="CHEBI:71517"/>
        <dbReference type="ChEBI" id="CHEBI:74853"/>
    </reaction>
</comment>
<feature type="binding site" evidence="8">
    <location>
        <position position="17"/>
    </location>
    <ligand>
        <name>FAD</name>
        <dbReference type="ChEBI" id="CHEBI:57692"/>
    </ligand>
</feature>
<comment type="cofactor">
    <cofactor evidence="8">
        <name>FAD</name>
        <dbReference type="ChEBI" id="CHEBI:57692"/>
    </cofactor>
    <text evidence="8">Binds 1 FAD per subunit.</text>
</comment>
<feature type="binding site" evidence="8">
    <location>
        <position position="48"/>
    </location>
    <ligand>
        <name>FAD</name>
        <dbReference type="ChEBI" id="CHEBI:57692"/>
    </ligand>
</feature>
<accession>A0A1Q6DWA8</accession>
<dbReference type="HAMAP" id="MF_01287">
    <property type="entry name" value="DGGGPL_reductase"/>
    <property type="match status" value="1"/>
</dbReference>
<evidence type="ECO:0000256" key="5">
    <source>
        <dbReference type="ARBA" id="ARBA00023098"/>
    </source>
</evidence>
<comment type="function">
    <text evidence="8">Is involved in the reduction of 2,3-digeranylgeranylglycerophospholipids (unsaturated archaeols) into 2,3-diphytanylglycerophospholipids (saturated archaeols) in the biosynthesis of archaeal membrane lipids. Catalyzes the formation of archaetidic acid (2,3-di-O-phytanyl-sn-glyceryl phosphate) from 2,3-di-O-geranylgeranylglyceryl phosphate (DGGGP) via the hydrogenation of each double bond of the isoprenoid chains. Is also probably able to reduce double bonds of geranyl groups in CDP-2,3-bis-O-(geranylgeranyl)-sn-glycerol and archaetidylserine, thus acting at various stages in the biosynthesis of archaeal membrane lipids.</text>
</comment>
<feature type="binding site" evidence="8">
    <location>
        <position position="294"/>
    </location>
    <ligand>
        <name>FAD</name>
        <dbReference type="ChEBI" id="CHEBI:57692"/>
    </ligand>
</feature>
<dbReference type="EC" id="1.3.-.-" evidence="8"/>
<gene>
    <name evidence="11" type="ORF">BTN85_1089</name>
</gene>
<keyword evidence="4 8" id="KW-0560">Oxidoreductase</keyword>
<comment type="catalytic activity">
    <reaction evidence="8">
        <text>2,3-bis-O-(phytanyl)-sn-glycerol 1-phosphate + 8 A = 2,3-bis-O-(geranylgeranyl)-sn-glycerol 1-phosphate + 8 AH2</text>
        <dbReference type="Rhea" id="RHEA:64368"/>
        <dbReference type="ChEBI" id="CHEBI:13193"/>
        <dbReference type="ChEBI" id="CHEBI:17499"/>
        <dbReference type="ChEBI" id="CHEBI:58837"/>
        <dbReference type="ChEBI" id="CHEBI:73125"/>
    </reaction>
</comment>
<comment type="caution">
    <text evidence="8">Lacks conserved residue(s) required for the propagation of feature annotation.</text>
</comment>
<comment type="catalytic activity">
    <reaction evidence="8">
        <text>CDP-2,3-bis-O-(geranylgeranyl)-sn-glycerol + 8 AH2 = CDP-2,3-bis-O-(phytanyl)-sn-glycerol + 8 A</text>
        <dbReference type="Rhea" id="RHEA:84207"/>
        <dbReference type="ChEBI" id="CHEBI:13193"/>
        <dbReference type="ChEBI" id="CHEBI:17499"/>
        <dbReference type="ChEBI" id="CHEBI:58838"/>
        <dbReference type="ChEBI" id="CHEBI:74004"/>
    </reaction>
</comment>
<dbReference type="InterPro" id="IPR050407">
    <property type="entry name" value="Geranylgeranyl_reductase"/>
</dbReference>
<evidence type="ECO:0000256" key="7">
    <source>
        <dbReference type="ARBA" id="ARBA00023264"/>
    </source>
</evidence>
<sequence>MNKNVEYDLIIVGGGPAGAYTGKIASKLGLETLIVEKRQEIGSPVRCAEGVGKKIEEYVNVAEEALAKDVKGARIYSPSNNYIDMLEEDAGAEVGYILNRKVFDQKLVEEAIKAGADVKLKTRASEFEQTEDGIRVKLVNNGASITLESKILIGADGVESLVGKKMDIYNNLKLNEIESCAQFLMTGINGIDLDYTHFYVGNEVAPGGYAWIFPKGDKKANVGIGILPNGTDKSAYHYLKKFVEQREYLKNAKILEEIYGGVPVASPLEEAVDDNVMLVGDSARQSDPLTGGGILNAIKAGKIAGEVAKEAIESNNCKKDFLKRYDERRLEEIGQKNERNYDAKELFQKLSDEELNSLISSLEEVSFESLSVTELVSELIKTNPWLSDEIDGFID</sequence>
<dbReference type="InParanoid" id="A0A1Q6DWA8"/>
<dbReference type="AlphaFoldDB" id="A0A1Q6DWA8"/>
<dbReference type="InterPro" id="IPR036188">
    <property type="entry name" value="FAD/NAD-bd_sf"/>
</dbReference>
<feature type="binding site" evidence="8">
    <location>
        <position position="50"/>
    </location>
    <ligand>
        <name>FAD</name>
        <dbReference type="ChEBI" id="CHEBI:57692"/>
    </ligand>
</feature>
<keyword evidence="3 8" id="KW-0274">FAD</keyword>
<evidence type="ECO:0000256" key="8">
    <source>
        <dbReference type="HAMAP-Rule" id="MF_01287"/>
    </source>
</evidence>
<dbReference type="PANTHER" id="PTHR42685">
    <property type="entry name" value="GERANYLGERANYL DIPHOSPHATE REDUCTASE"/>
    <property type="match status" value="1"/>
</dbReference>
<proteinExistence type="inferred from homology"/>
<dbReference type="PRINTS" id="PR00420">
    <property type="entry name" value="RNGMNOXGNASE"/>
</dbReference>
<organism evidence="11 12">
    <name type="scientific">Methanohalarchaeum thermophilum</name>
    <dbReference type="NCBI Taxonomy" id="1903181"/>
    <lineage>
        <taxon>Archaea</taxon>
        <taxon>Methanobacteriati</taxon>
        <taxon>Methanobacteriota</taxon>
        <taxon>Methanonatronarchaeia</taxon>
        <taxon>Methanonatronarchaeales</taxon>
        <taxon>Methanonatronarchaeaceae</taxon>
        <taxon>Candidatus Methanohalarchaeum</taxon>
    </lineage>
</organism>